<dbReference type="EMBL" id="VUJW01000001">
    <property type="protein sequence ID" value="KAA1429389.1"/>
    <property type="molecule type" value="Genomic_DNA"/>
</dbReference>
<evidence type="ECO:0000313" key="4">
    <source>
        <dbReference type="Proteomes" id="UP000324351"/>
    </source>
</evidence>
<name>A0A5B1MBJ6_9ACTN</name>
<dbReference type="InterPro" id="IPR051785">
    <property type="entry name" value="MMCE/EMCE_epimerase"/>
</dbReference>
<keyword evidence="1" id="KW-0479">Metal-binding</keyword>
<dbReference type="GO" id="GO:0046491">
    <property type="term" value="P:L-methylmalonyl-CoA metabolic process"/>
    <property type="evidence" value="ECO:0007669"/>
    <property type="project" value="TreeGrafter"/>
</dbReference>
<dbReference type="InterPro" id="IPR037523">
    <property type="entry name" value="VOC_core"/>
</dbReference>
<evidence type="ECO:0000256" key="1">
    <source>
        <dbReference type="ARBA" id="ARBA00022723"/>
    </source>
</evidence>
<keyword evidence="4" id="KW-1185">Reference proteome</keyword>
<dbReference type="InterPro" id="IPR004360">
    <property type="entry name" value="Glyas_Fos-R_dOase_dom"/>
</dbReference>
<dbReference type="InterPro" id="IPR029068">
    <property type="entry name" value="Glyas_Bleomycin-R_OHBP_Dase"/>
</dbReference>
<reference evidence="3 4" key="1">
    <citation type="submission" date="2019-09" db="EMBL/GenBank/DDBJ databases">
        <title>Nocardioides panacisoli sp. nov., isolated from the soil of a ginseng field.</title>
        <authorList>
            <person name="Cho C."/>
        </authorList>
    </citation>
    <scope>NUCLEOTIDE SEQUENCE [LARGE SCALE GENOMIC DNA]</scope>
    <source>
        <strain evidence="3 4">BN140041</strain>
    </source>
</reference>
<dbReference type="PANTHER" id="PTHR43048:SF3">
    <property type="entry name" value="METHYLMALONYL-COA EPIMERASE, MITOCHONDRIAL"/>
    <property type="match status" value="1"/>
</dbReference>
<dbReference type="AlphaFoldDB" id="A0A5B1MBJ6"/>
<dbReference type="CDD" id="cd06587">
    <property type="entry name" value="VOC"/>
    <property type="match status" value="1"/>
</dbReference>
<feature type="domain" description="VOC" evidence="2">
    <location>
        <begin position="6"/>
        <end position="125"/>
    </location>
</feature>
<protein>
    <submittedName>
        <fullName evidence="3">VOC family protein</fullName>
    </submittedName>
</protein>
<dbReference type="PANTHER" id="PTHR43048">
    <property type="entry name" value="METHYLMALONYL-COA EPIMERASE"/>
    <property type="match status" value="1"/>
</dbReference>
<dbReference type="GO" id="GO:0004493">
    <property type="term" value="F:methylmalonyl-CoA epimerase activity"/>
    <property type="evidence" value="ECO:0007669"/>
    <property type="project" value="TreeGrafter"/>
</dbReference>
<accession>A0A5B1MBJ6</accession>
<dbReference type="Gene3D" id="3.10.180.10">
    <property type="entry name" value="2,3-Dihydroxybiphenyl 1,2-Dioxygenase, domain 1"/>
    <property type="match status" value="1"/>
</dbReference>
<dbReference type="Pfam" id="PF00903">
    <property type="entry name" value="Glyoxalase"/>
    <property type="match status" value="1"/>
</dbReference>
<evidence type="ECO:0000259" key="2">
    <source>
        <dbReference type="PROSITE" id="PS51819"/>
    </source>
</evidence>
<dbReference type="SUPFAM" id="SSF54593">
    <property type="entry name" value="Glyoxalase/Bleomycin resistance protein/Dihydroxybiphenyl dioxygenase"/>
    <property type="match status" value="1"/>
</dbReference>
<comment type="caution">
    <text evidence="3">The sequence shown here is derived from an EMBL/GenBank/DDBJ whole genome shotgun (WGS) entry which is preliminary data.</text>
</comment>
<proteinExistence type="predicted"/>
<dbReference type="RefSeq" id="WP_149749011.1">
    <property type="nucleotide sequence ID" value="NZ_VUJW01000001.1"/>
</dbReference>
<dbReference type="GO" id="GO:0046872">
    <property type="term" value="F:metal ion binding"/>
    <property type="evidence" value="ECO:0007669"/>
    <property type="project" value="UniProtKB-KW"/>
</dbReference>
<evidence type="ECO:0000313" key="3">
    <source>
        <dbReference type="EMBL" id="KAA1429389.1"/>
    </source>
</evidence>
<reference evidence="3 4" key="2">
    <citation type="submission" date="2019-09" db="EMBL/GenBank/DDBJ databases">
        <authorList>
            <person name="Jin C."/>
        </authorList>
    </citation>
    <scope>NUCLEOTIDE SEQUENCE [LARGE SCALE GENOMIC DNA]</scope>
    <source>
        <strain evidence="3 4">BN140041</strain>
    </source>
</reference>
<dbReference type="Proteomes" id="UP000324351">
    <property type="component" value="Unassembled WGS sequence"/>
</dbReference>
<dbReference type="PROSITE" id="PS51819">
    <property type="entry name" value="VOC"/>
    <property type="match status" value="1"/>
</dbReference>
<sequence length="130" mass="13877">MATHDEHASVRYLVDDVDEAVEFYTTHLGFTLEMNAGGAFADVRRGPLRLLLSGAASSGARATPHDRADFPGRNRIHLVVDDIEAEVARLAEAGLILVSDLVSGPGGSQILVEDPSGNLVEIFQPAARQD</sequence>
<organism evidence="3 4">
    <name type="scientific">Nocardioides antri</name>
    <dbReference type="NCBI Taxonomy" id="2607659"/>
    <lineage>
        <taxon>Bacteria</taxon>
        <taxon>Bacillati</taxon>
        <taxon>Actinomycetota</taxon>
        <taxon>Actinomycetes</taxon>
        <taxon>Propionibacteriales</taxon>
        <taxon>Nocardioidaceae</taxon>
        <taxon>Nocardioides</taxon>
    </lineage>
</organism>
<gene>
    <name evidence="3" type="ORF">F0U47_04175</name>
</gene>